<dbReference type="EMBL" id="NAFL01000192">
    <property type="protein sequence ID" value="OSJ36477.1"/>
    <property type="molecule type" value="Genomic_DNA"/>
</dbReference>
<gene>
    <name evidence="1" type="ORF">BSZ19_04030</name>
</gene>
<sequence length="60" mass="6727">MKPELYGIGNSPMQAPRDGWSLHSASIDRQARVLRERFSLTPEQARTIADIAFSTAEVRP</sequence>
<name>A0A1Y2JZD8_BRAJP</name>
<dbReference type="Proteomes" id="UP000193335">
    <property type="component" value="Unassembled WGS sequence"/>
</dbReference>
<protein>
    <submittedName>
        <fullName evidence="1">Uncharacterized protein</fullName>
    </submittedName>
</protein>
<reference evidence="1 2" key="1">
    <citation type="submission" date="2017-03" db="EMBL/GenBank/DDBJ databases">
        <title>Whole genome sequences of fourteen strains of Bradyrhizobium canariense and one strain of Bradyrhizobium japonicum isolated from Lupinus (Papilionoideae: Genisteae) species in Algeria.</title>
        <authorList>
            <person name="Crovadore J."/>
            <person name="Chekireb D."/>
            <person name="Brachmann A."/>
            <person name="Chablais R."/>
            <person name="Cochard B."/>
            <person name="Lefort F."/>
        </authorList>
    </citation>
    <scope>NUCLEOTIDE SEQUENCE [LARGE SCALE GENOMIC DNA]</scope>
    <source>
        <strain evidence="1 2">UBMA197</strain>
    </source>
</reference>
<dbReference type="AlphaFoldDB" id="A0A1Y2JZD8"/>
<accession>A0A1Y2JZD8</accession>
<organism evidence="1 2">
    <name type="scientific">Bradyrhizobium japonicum</name>
    <dbReference type="NCBI Taxonomy" id="375"/>
    <lineage>
        <taxon>Bacteria</taxon>
        <taxon>Pseudomonadati</taxon>
        <taxon>Pseudomonadota</taxon>
        <taxon>Alphaproteobacteria</taxon>
        <taxon>Hyphomicrobiales</taxon>
        <taxon>Nitrobacteraceae</taxon>
        <taxon>Bradyrhizobium</taxon>
    </lineage>
</organism>
<evidence type="ECO:0000313" key="1">
    <source>
        <dbReference type="EMBL" id="OSJ36477.1"/>
    </source>
</evidence>
<evidence type="ECO:0000313" key="2">
    <source>
        <dbReference type="Proteomes" id="UP000193335"/>
    </source>
</evidence>
<dbReference type="RefSeq" id="WP_085398592.1">
    <property type="nucleotide sequence ID" value="NZ_NAFL01000192.1"/>
</dbReference>
<proteinExistence type="predicted"/>
<comment type="caution">
    <text evidence="1">The sequence shown here is derived from an EMBL/GenBank/DDBJ whole genome shotgun (WGS) entry which is preliminary data.</text>
</comment>